<evidence type="ECO:0000259" key="3">
    <source>
        <dbReference type="Pfam" id="PF05532"/>
    </source>
</evidence>
<feature type="region of interest" description="Disordered" evidence="2">
    <location>
        <begin position="1"/>
        <end position="44"/>
    </location>
</feature>
<dbReference type="AlphaFoldDB" id="A0A380FZ62"/>
<dbReference type="STRING" id="1141106.GCA_000308095_00747"/>
<dbReference type="Proteomes" id="UP000255549">
    <property type="component" value="Unassembled WGS sequence"/>
</dbReference>
<evidence type="ECO:0000313" key="4">
    <source>
        <dbReference type="EMBL" id="SUM43557.1"/>
    </source>
</evidence>
<keyword evidence="5" id="KW-1185">Reference proteome</keyword>
<protein>
    <submittedName>
        <fullName evidence="4">SigmaB-controlled gene product</fullName>
    </submittedName>
</protein>
<organism evidence="4 5">
    <name type="scientific">Staphylococcus intermedius NCTC 11048</name>
    <dbReference type="NCBI Taxonomy" id="1141106"/>
    <lineage>
        <taxon>Bacteria</taxon>
        <taxon>Bacillati</taxon>
        <taxon>Bacillota</taxon>
        <taxon>Bacilli</taxon>
        <taxon>Bacillales</taxon>
        <taxon>Staphylococcaceae</taxon>
        <taxon>Staphylococcus</taxon>
        <taxon>Staphylococcus intermedius group</taxon>
    </lineage>
</organism>
<dbReference type="Pfam" id="PF05532">
    <property type="entry name" value="CsbD"/>
    <property type="match status" value="1"/>
</dbReference>
<dbReference type="EMBL" id="UHDP01000001">
    <property type="protein sequence ID" value="SUM43557.1"/>
    <property type="molecule type" value="Genomic_DNA"/>
</dbReference>
<evidence type="ECO:0000313" key="5">
    <source>
        <dbReference type="Proteomes" id="UP000255549"/>
    </source>
</evidence>
<dbReference type="Gene3D" id="1.10.1470.10">
    <property type="entry name" value="YjbJ"/>
    <property type="match status" value="1"/>
</dbReference>
<dbReference type="InterPro" id="IPR036629">
    <property type="entry name" value="YjbJ_sf"/>
</dbReference>
<feature type="compositionally biased region" description="Basic and acidic residues" evidence="2">
    <location>
        <begin position="25"/>
        <end position="44"/>
    </location>
</feature>
<reference evidence="4 5" key="1">
    <citation type="submission" date="2018-06" db="EMBL/GenBank/DDBJ databases">
        <authorList>
            <consortium name="Pathogen Informatics"/>
            <person name="Doyle S."/>
        </authorList>
    </citation>
    <scope>NUCLEOTIDE SEQUENCE [LARGE SCALE GENOMIC DNA]</scope>
    <source>
        <strain evidence="5">NCTC 11048</strain>
    </source>
</reference>
<dbReference type="InterPro" id="IPR008462">
    <property type="entry name" value="CsbD"/>
</dbReference>
<proteinExistence type="inferred from homology"/>
<name>A0A380FZ62_STAIN</name>
<feature type="domain" description="CsbD-like" evidence="3">
    <location>
        <begin position="4"/>
        <end position="52"/>
    </location>
</feature>
<sequence>MSNEGKLEKAKGDLKEGAGSVVGDKNLEKEGKKDKASGKVKEVAEETKDKIDDVIDKLKK</sequence>
<dbReference type="SUPFAM" id="SSF69047">
    <property type="entry name" value="Hypothetical protein YjbJ"/>
    <property type="match status" value="1"/>
</dbReference>
<accession>A0A380FZ62</accession>
<dbReference type="RefSeq" id="WP_019169031.1">
    <property type="nucleotide sequence ID" value="NZ_CAIB01000220.1"/>
</dbReference>
<feature type="compositionally biased region" description="Basic and acidic residues" evidence="2">
    <location>
        <begin position="1"/>
        <end position="16"/>
    </location>
</feature>
<comment type="similarity">
    <text evidence="1">Belongs to the UPF0337 (CsbD) family.</text>
</comment>
<gene>
    <name evidence="4" type="primary">csbD</name>
    <name evidence="4" type="ORF">NCTC11048_00042</name>
</gene>
<evidence type="ECO:0000256" key="1">
    <source>
        <dbReference type="ARBA" id="ARBA00009129"/>
    </source>
</evidence>
<evidence type="ECO:0000256" key="2">
    <source>
        <dbReference type="SAM" id="MobiDB-lite"/>
    </source>
</evidence>